<dbReference type="CDD" id="cd16913">
    <property type="entry name" value="YkuD_like"/>
    <property type="match status" value="1"/>
</dbReference>
<evidence type="ECO:0000256" key="2">
    <source>
        <dbReference type="ARBA" id="ARBA00005992"/>
    </source>
</evidence>
<dbReference type="GO" id="GO:0018104">
    <property type="term" value="P:peptidoglycan-protein cross-linking"/>
    <property type="evidence" value="ECO:0007669"/>
    <property type="project" value="TreeGrafter"/>
</dbReference>
<feature type="active site" description="Nucleophile" evidence="7">
    <location>
        <position position="218"/>
    </location>
</feature>
<evidence type="ECO:0000256" key="4">
    <source>
        <dbReference type="ARBA" id="ARBA00022960"/>
    </source>
</evidence>
<feature type="active site" description="Proton donor/acceptor" evidence="7">
    <location>
        <position position="202"/>
    </location>
</feature>
<keyword evidence="5 7" id="KW-0573">Peptidoglycan synthesis</keyword>
<accession>A0A419W7Y0</accession>
<evidence type="ECO:0000313" key="10">
    <source>
        <dbReference type="EMBL" id="RKD91462.1"/>
    </source>
</evidence>
<dbReference type="PROSITE" id="PS52029">
    <property type="entry name" value="LD_TPASE"/>
    <property type="match status" value="1"/>
</dbReference>
<dbReference type="EMBL" id="RAPN01000001">
    <property type="protein sequence ID" value="RKD91462.1"/>
    <property type="molecule type" value="Genomic_DNA"/>
</dbReference>
<keyword evidence="4 7" id="KW-0133">Cell shape</keyword>
<reference evidence="10 11" key="1">
    <citation type="submission" date="2018-09" db="EMBL/GenBank/DDBJ databases">
        <title>Genomic Encyclopedia of Archaeal and Bacterial Type Strains, Phase II (KMG-II): from individual species to whole genera.</title>
        <authorList>
            <person name="Goeker M."/>
        </authorList>
    </citation>
    <scope>NUCLEOTIDE SEQUENCE [LARGE SCALE GENOMIC DNA]</scope>
    <source>
        <strain evidence="10 11">DSM 27148</strain>
    </source>
</reference>
<organism evidence="10 11">
    <name type="scientific">Mangrovibacterium diazotrophicum</name>
    <dbReference type="NCBI Taxonomy" id="1261403"/>
    <lineage>
        <taxon>Bacteria</taxon>
        <taxon>Pseudomonadati</taxon>
        <taxon>Bacteroidota</taxon>
        <taxon>Bacteroidia</taxon>
        <taxon>Marinilabiliales</taxon>
        <taxon>Prolixibacteraceae</taxon>
        <taxon>Mangrovibacterium</taxon>
    </lineage>
</organism>
<comment type="pathway">
    <text evidence="1 7">Cell wall biogenesis; peptidoglycan biosynthesis.</text>
</comment>
<evidence type="ECO:0000256" key="5">
    <source>
        <dbReference type="ARBA" id="ARBA00022984"/>
    </source>
</evidence>
<feature type="domain" description="L,D-TPase catalytic" evidence="9">
    <location>
        <begin position="99"/>
        <end position="242"/>
    </location>
</feature>
<keyword evidence="8" id="KW-0812">Transmembrane</keyword>
<dbReference type="Proteomes" id="UP000283387">
    <property type="component" value="Unassembled WGS sequence"/>
</dbReference>
<keyword evidence="8" id="KW-1133">Transmembrane helix</keyword>
<evidence type="ECO:0000256" key="1">
    <source>
        <dbReference type="ARBA" id="ARBA00004752"/>
    </source>
</evidence>
<name>A0A419W7Y0_9BACT</name>
<dbReference type="PANTHER" id="PTHR30582:SF2">
    <property type="entry name" value="L,D-TRANSPEPTIDASE YCIB-RELATED"/>
    <property type="match status" value="1"/>
</dbReference>
<evidence type="ECO:0000256" key="7">
    <source>
        <dbReference type="PROSITE-ProRule" id="PRU01373"/>
    </source>
</evidence>
<dbReference type="PANTHER" id="PTHR30582">
    <property type="entry name" value="L,D-TRANSPEPTIDASE"/>
    <property type="match status" value="1"/>
</dbReference>
<keyword evidence="3" id="KW-0808">Transferase</keyword>
<comment type="caution">
    <text evidence="10">The sequence shown here is derived from an EMBL/GenBank/DDBJ whole genome shotgun (WGS) entry which is preliminary data.</text>
</comment>
<keyword evidence="6 7" id="KW-0961">Cell wall biogenesis/degradation</keyword>
<dbReference type="GO" id="GO:0016740">
    <property type="term" value="F:transferase activity"/>
    <property type="evidence" value="ECO:0007669"/>
    <property type="project" value="UniProtKB-KW"/>
</dbReference>
<evidence type="ECO:0000256" key="8">
    <source>
        <dbReference type="SAM" id="Phobius"/>
    </source>
</evidence>
<dbReference type="SUPFAM" id="SSF141523">
    <property type="entry name" value="L,D-transpeptidase catalytic domain-like"/>
    <property type="match status" value="1"/>
</dbReference>
<evidence type="ECO:0000256" key="3">
    <source>
        <dbReference type="ARBA" id="ARBA00022679"/>
    </source>
</evidence>
<protein>
    <submittedName>
        <fullName evidence="10">L,D-transpeptidase-like protein</fullName>
    </submittedName>
</protein>
<dbReference type="InterPro" id="IPR005490">
    <property type="entry name" value="LD_TPept_cat_dom"/>
</dbReference>
<feature type="transmembrane region" description="Helical" evidence="8">
    <location>
        <begin position="25"/>
        <end position="47"/>
    </location>
</feature>
<evidence type="ECO:0000259" key="9">
    <source>
        <dbReference type="PROSITE" id="PS52029"/>
    </source>
</evidence>
<sequence>MENEINEETINSKKEQEIVKACMPVWGWIGFIAILIASVVVALLILFSTTPWLKGRSLFYAIKQDSTETALAELPSEKDVMADIGRLQKKIERLTPGGVYLIVNTTDNTFFLYQNKQLIREGLCSTGSYTKLEAENEKNWVFETPKGVFTIKGKITNPVWRRPDWAFVEEGLPIPPANDPSRYEYGVLGDYALSLGDGYLIHGTLYKRFLGQPVTHGCIRMNDDDLEAVYKTLPTGAKVFIY</sequence>
<evidence type="ECO:0000256" key="6">
    <source>
        <dbReference type="ARBA" id="ARBA00023316"/>
    </source>
</evidence>
<dbReference type="RefSeq" id="WP_211338019.1">
    <property type="nucleotide sequence ID" value="NZ_RAPN01000001.1"/>
</dbReference>
<dbReference type="UniPathway" id="UPA00219"/>
<keyword evidence="11" id="KW-1185">Reference proteome</keyword>
<dbReference type="GO" id="GO:0005576">
    <property type="term" value="C:extracellular region"/>
    <property type="evidence" value="ECO:0007669"/>
    <property type="project" value="TreeGrafter"/>
</dbReference>
<dbReference type="Pfam" id="PF03734">
    <property type="entry name" value="YkuD"/>
    <property type="match status" value="1"/>
</dbReference>
<evidence type="ECO:0000313" key="11">
    <source>
        <dbReference type="Proteomes" id="UP000283387"/>
    </source>
</evidence>
<keyword evidence="8" id="KW-0472">Membrane</keyword>
<dbReference type="GO" id="GO:0071972">
    <property type="term" value="F:peptidoglycan L,D-transpeptidase activity"/>
    <property type="evidence" value="ECO:0007669"/>
    <property type="project" value="TreeGrafter"/>
</dbReference>
<dbReference type="GO" id="GO:0071555">
    <property type="term" value="P:cell wall organization"/>
    <property type="evidence" value="ECO:0007669"/>
    <property type="project" value="UniProtKB-UniRule"/>
</dbReference>
<dbReference type="AlphaFoldDB" id="A0A419W7Y0"/>
<proteinExistence type="inferred from homology"/>
<dbReference type="GO" id="GO:0008360">
    <property type="term" value="P:regulation of cell shape"/>
    <property type="evidence" value="ECO:0007669"/>
    <property type="project" value="UniProtKB-UniRule"/>
</dbReference>
<dbReference type="Gene3D" id="2.40.440.10">
    <property type="entry name" value="L,D-transpeptidase catalytic domain-like"/>
    <property type="match status" value="1"/>
</dbReference>
<dbReference type="InterPro" id="IPR038063">
    <property type="entry name" value="Transpep_catalytic_dom"/>
</dbReference>
<comment type="similarity">
    <text evidence="2">Belongs to the YkuD family.</text>
</comment>
<gene>
    <name evidence="10" type="ORF">BC643_1817</name>
</gene>
<dbReference type="InterPro" id="IPR050979">
    <property type="entry name" value="LD-transpeptidase"/>
</dbReference>